<keyword evidence="4" id="KW-0479">Metal-binding</keyword>
<dbReference type="Proteomes" id="UP001149009">
    <property type="component" value="Unassembled WGS sequence"/>
</dbReference>
<dbReference type="Gene3D" id="3.40.50.300">
    <property type="entry name" value="P-loop containing nucleotide triphosphate hydrolases"/>
    <property type="match status" value="1"/>
</dbReference>
<dbReference type="EMBL" id="JAODNV010000005">
    <property type="protein sequence ID" value="MCT8989604.1"/>
    <property type="molecule type" value="Genomic_DNA"/>
</dbReference>
<protein>
    <submittedName>
        <fullName evidence="9">AAA family ATPase</fullName>
    </submittedName>
</protein>
<dbReference type="GO" id="GO:0005886">
    <property type="term" value="C:plasma membrane"/>
    <property type="evidence" value="ECO:0007669"/>
    <property type="project" value="TreeGrafter"/>
</dbReference>
<dbReference type="GO" id="GO:0004176">
    <property type="term" value="F:ATP-dependent peptidase activity"/>
    <property type="evidence" value="ECO:0007669"/>
    <property type="project" value="InterPro"/>
</dbReference>
<keyword evidence="5" id="KW-0378">Hydrolase</keyword>
<proteinExistence type="inferred from homology"/>
<dbReference type="Gene3D" id="1.20.58.760">
    <property type="entry name" value="Peptidase M41"/>
    <property type="match status" value="1"/>
</dbReference>
<dbReference type="InterPro" id="IPR000642">
    <property type="entry name" value="Peptidase_M41"/>
</dbReference>
<dbReference type="GO" id="GO:0046872">
    <property type="term" value="F:metal ion binding"/>
    <property type="evidence" value="ECO:0007669"/>
    <property type="project" value="UniProtKB-KW"/>
</dbReference>
<dbReference type="InterPro" id="IPR037219">
    <property type="entry name" value="Peptidase_M41-like"/>
</dbReference>
<organism evidence="9 10">
    <name type="scientific">Chelativorans petroleitrophicus</name>
    <dbReference type="NCBI Taxonomy" id="2975484"/>
    <lineage>
        <taxon>Bacteria</taxon>
        <taxon>Pseudomonadati</taxon>
        <taxon>Pseudomonadota</taxon>
        <taxon>Alphaproteobacteria</taxon>
        <taxon>Hyphomicrobiales</taxon>
        <taxon>Phyllobacteriaceae</taxon>
        <taxon>Chelativorans</taxon>
    </lineage>
</organism>
<dbReference type="SUPFAM" id="SSF140990">
    <property type="entry name" value="FtsH protease domain-like"/>
    <property type="match status" value="1"/>
</dbReference>
<accession>A0A9X2X6V0</accession>
<dbReference type="GO" id="GO:0005524">
    <property type="term" value="F:ATP binding"/>
    <property type="evidence" value="ECO:0007669"/>
    <property type="project" value="InterPro"/>
</dbReference>
<evidence type="ECO:0000256" key="1">
    <source>
        <dbReference type="ARBA" id="ARBA00001947"/>
    </source>
</evidence>
<evidence type="ECO:0000256" key="6">
    <source>
        <dbReference type="ARBA" id="ARBA00022833"/>
    </source>
</evidence>
<evidence type="ECO:0000313" key="10">
    <source>
        <dbReference type="Proteomes" id="UP001149009"/>
    </source>
</evidence>
<comment type="cofactor">
    <cofactor evidence="1">
        <name>Zn(2+)</name>
        <dbReference type="ChEBI" id="CHEBI:29105"/>
    </cofactor>
</comment>
<dbReference type="Pfam" id="PF01434">
    <property type="entry name" value="Peptidase_M41"/>
    <property type="match status" value="1"/>
</dbReference>
<evidence type="ECO:0000256" key="7">
    <source>
        <dbReference type="ARBA" id="ARBA00023049"/>
    </source>
</evidence>
<keyword evidence="10" id="KW-1185">Reference proteome</keyword>
<dbReference type="Pfam" id="PF00004">
    <property type="entry name" value="AAA"/>
    <property type="match status" value="1"/>
</dbReference>
<name>A0A9X2X6V0_9HYPH</name>
<evidence type="ECO:0000256" key="4">
    <source>
        <dbReference type="ARBA" id="ARBA00022723"/>
    </source>
</evidence>
<dbReference type="GO" id="GO:0004222">
    <property type="term" value="F:metalloendopeptidase activity"/>
    <property type="evidence" value="ECO:0007669"/>
    <property type="project" value="InterPro"/>
</dbReference>
<dbReference type="SMART" id="SM00382">
    <property type="entry name" value="AAA"/>
    <property type="match status" value="1"/>
</dbReference>
<dbReference type="GO" id="GO:0016887">
    <property type="term" value="F:ATP hydrolysis activity"/>
    <property type="evidence" value="ECO:0007669"/>
    <property type="project" value="InterPro"/>
</dbReference>
<dbReference type="SUPFAM" id="SSF52540">
    <property type="entry name" value="P-loop containing nucleoside triphosphate hydrolases"/>
    <property type="match status" value="1"/>
</dbReference>
<gene>
    <name evidence="9" type="ORF">NYR54_04735</name>
</gene>
<dbReference type="InterPro" id="IPR003593">
    <property type="entry name" value="AAA+_ATPase"/>
</dbReference>
<dbReference type="Pfam" id="PF17862">
    <property type="entry name" value="AAA_lid_3"/>
    <property type="match status" value="1"/>
</dbReference>
<evidence type="ECO:0000259" key="8">
    <source>
        <dbReference type="SMART" id="SM00382"/>
    </source>
</evidence>
<dbReference type="PANTHER" id="PTHR23076">
    <property type="entry name" value="METALLOPROTEASE M41 FTSH"/>
    <property type="match status" value="1"/>
</dbReference>
<dbReference type="PANTHER" id="PTHR23076:SF97">
    <property type="entry name" value="ATP-DEPENDENT ZINC METALLOPROTEASE YME1L1"/>
    <property type="match status" value="1"/>
</dbReference>
<keyword evidence="6" id="KW-0862">Zinc</keyword>
<sequence>MDLYEEGARYAAHGPAILHGGSNHTEVFRRKKGRESKFEDAELAKSLSKKRRVFLLAESANSVPGSFDLAADAVVEVGPVLPKDVIVGAKLCLKLTVTPEQAEFIATVPLSVVVSALRRGRPVSVAIDLMKRAIAPKMREVPGPTLDDLHGLGEAGEWGRELAMDLADWQAGKIGWADVDRGILLSGPPGTGKTTFAGALARSCGVHLVLGSIARWQAKGHLGDMLGAMRAAFDEARRNAPSIIFLDEIDAVGDRERFSDNNAQYCTEVVAALLECIDGAEGREGVVVVGACNNPDRLDAALVRAGRLDRHVRIPLPDAKGREGILRWHLQGSLPGADLSEIAARTEGWSGAALEQIVRQARRKARRARRALSLDDLLSELPPLVPLPEALRRRMAIHEAGHAVVGLAVDAGEIISVSISSTALPSEAEQDGGGVLFRTSAFRERTRAQILDEMAARLGGLAAEEVFLGDRSAGAGGSKGSDLYSATALALASEASYGFGESFAYLSSSNEDELFAILRFNHYLQARVDKVLGRQFARAKKIIESHRHEVECVAEALLAKGSLTGEKLRDLVAEQPRLRLVDDCADKRAS</sequence>
<evidence type="ECO:0000256" key="2">
    <source>
        <dbReference type="ARBA" id="ARBA00010044"/>
    </source>
</evidence>
<keyword evidence="7" id="KW-0482">Metalloprotease</keyword>
<evidence type="ECO:0000313" key="9">
    <source>
        <dbReference type="EMBL" id="MCT8989604.1"/>
    </source>
</evidence>
<dbReference type="InterPro" id="IPR041569">
    <property type="entry name" value="AAA_lid_3"/>
</dbReference>
<feature type="domain" description="AAA+ ATPase" evidence="8">
    <location>
        <begin position="179"/>
        <end position="318"/>
    </location>
</feature>
<dbReference type="InterPro" id="IPR027417">
    <property type="entry name" value="P-loop_NTPase"/>
</dbReference>
<keyword evidence="3" id="KW-0645">Protease</keyword>
<evidence type="ECO:0000256" key="5">
    <source>
        <dbReference type="ARBA" id="ARBA00022801"/>
    </source>
</evidence>
<comment type="similarity">
    <text evidence="2">In the C-terminal section; belongs to the peptidase M41 family.</text>
</comment>
<evidence type="ECO:0000256" key="3">
    <source>
        <dbReference type="ARBA" id="ARBA00022670"/>
    </source>
</evidence>
<dbReference type="AlphaFoldDB" id="A0A9X2X6V0"/>
<dbReference type="CDD" id="cd19481">
    <property type="entry name" value="RecA-like_protease"/>
    <property type="match status" value="1"/>
</dbReference>
<reference evidence="9" key="1">
    <citation type="submission" date="2022-08" db="EMBL/GenBank/DDBJ databases">
        <title>Chelativorans sichuanense sp. nov., a paraffin oil-degrading bacterium isolated from a mixture of oil-based drill cuttings and paddy soil.</title>
        <authorList>
            <person name="Yu J."/>
            <person name="Liu H."/>
            <person name="Chen Q."/>
        </authorList>
    </citation>
    <scope>NUCLEOTIDE SEQUENCE</scope>
    <source>
        <strain evidence="9">SCAU 2101</strain>
    </source>
</reference>
<dbReference type="Gene3D" id="1.10.8.60">
    <property type="match status" value="1"/>
</dbReference>
<comment type="caution">
    <text evidence="9">The sequence shown here is derived from an EMBL/GenBank/DDBJ whole genome shotgun (WGS) entry which is preliminary data.</text>
</comment>
<dbReference type="InterPro" id="IPR003959">
    <property type="entry name" value="ATPase_AAA_core"/>
</dbReference>
<dbReference type="GO" id="GO:0006508">
    <property type="term" value="P:proteolysis"/>
    <property type="evidence" value="ECO:0007669"/>
    <property type="project" value="UniProtKB-KW"/>
</dbReference>
<dbReference type="GO" id="GO:0030163">
    <property type="term" value="P:protein catabolic process"/>
    <property type="evidence" value="ECO:0007669"/>
    <property type="project" value="TreeGrafter"/>
</dbReference>